<feature type="region of interest" description="Disordered" evidence="1">
    <location>
        <begin position="613"/>
        <end position="825"/>
    </location>
</feature>
<feature type="domain" description="Autotransporter" evidence="3">
    <location>
        <begin position="976"/>
        <end position="1151"/>
    </location>
</feature>
<protein>
    <submittedName>
        <fullName evidence="4">Autotransporter domain-containing protein</fullName>
    </submittedName>
</protein>
<evidence type="ECO:0000313" key="4">
    <source>
        <dbReference type="EMBL" id="MEB6857239.1"/>
    </source>
</evidence>
<evidence type="ECO:0000313" key="5">
    <source>
        <dbReference type="Proteomes" id="UP001332939"/>
    </source>
</evidence>
<evidence type="ECO:0000256" key="2">
    <source>
        <dbReference type="SAM" id="SignalP"/>
    </source>
</evidence>
<dbReference type="InterPro" id="IPR005546">
    <property type="entry name" value="Autotransporte_beta"/>
</dbReference>
<dbReference type="Gene3D" id="2.40.128.130">
    <property type="entry name" value="Autotransporter beta-domain"/>
    <property type="match status" value="1"/>
</dbReference>
<dbReference type="Pfam" id="PF03797">
    <property type="entry name" value="Autotransporter"/>
    <property type="match status" value="1"/>
</dbReference>
<sequence>MSKKKLKLSIIASIIINSTYSYALNNPSELISTNDIKFEFESVHKDSLRGYDSNRQIHGRMDERNLPTILTSKHKSIIITSDKDNINISYDIGKSFNPLKIKNFDNISVLSLSENGRYLTAHGKYNNNTVFFVYDIFLKESNLFNPKNNISYYIEDDYYFTTNDGLFSLYSEDNDPYAIYTAPSEKKFFIFDNENKKSIPLNEWNKTKLNNHIEKNKFIVFEKLTSFNNLIKLKPNITAPSFSGKYLYGTLQRENQKSDSVRLAFLYDQSNDDIKIISNSDYGSSRINQLSKNDIAVGWIESRIKRQNESDDRLIREAFIYHPTQNKIRKPTINSTHSSRYYNSEATAISENGEFFVGWVEYGDNLIKKRQSSPLSEYPRNAFVYFVDEEKSQLLLNLNNNIEESEAHSISKDGNAIFGVSKGSNNEWKLVAWNIGKTPENKTEENQNKEAINIKYDTLLATNDIEKTKVYSNLSFENLTSLKKTFNTQKEALSNRLEITKTNMENASKEKIRIENIIDEGDKNGGSATYDQYSNEYHKYKNREDDYKKEIEDINLEITTLNNGTQNSQLKLAEYEYAKSQTTLNALTQKNAAIEAEKARAEQERLDKEKQRLADEAKEQQRLADEAKEQQRLANEAKEKQRLADEAKEQQRLADEAKEKQRLADEAKEQQRLAEEAKEQQRLADEAKEKQRLANEAKEKQRLADEAKEKQRLADEAKEKQRLADEAKEQQRLADEAKEQQRLAEEAKEQQRLADEAKEQQRLADEAKEKQRIAEEKAKEKQRLAEEAKEQQRLANEAKEKQRLADEAKEKQRLANEDKEKQRLAEEKAKELIPVEDELELRAKEKEKNKPSVTISKPIDIENTYKSMQLVAENSYKFMDMQQGQLRYLASATCSVGTKKACISGFTHYQNVNKANATQTGLSGAYRFDVNHIPLIVGLAIDTDVYSSLPKGYQYQGYALPLIGFSLDLMPSLNAELNNNALHLSLKGAYLNRKVSIERQALANTEQGKGNAKITGYHIELQGYYPYSIADDLLLTPFAGLTFNQISRSAYSETQNAQFAAHYDALKTHSLLAKMGLGMDYLLGSSFILNTKAGLLWNLSHHQGDFRSQIDYLGQQHIDYSENKKPLKQRPFAHVGLTYQFDKQSSINTSANWEMTPYRNHDMQFGISYTYRF</sequence>
<evidence type="ECO:0000256" key="1">
    <source>
        <dbReference type="SAM" id="MobiDB-lite"/>
    </source>
</evidence>
<dbReference type="SUPFAM" id="SSF103515">
    <property type="entry name" value="Autotransporter"/>
    <property type="match status" value="1"/>
</dbReference>
<dbReference type="RefSeq" id="WP_325934569.1">
    <property type="nucleotide sequence ID" value="NZ_JAMZOO010000002.1"/>
</dbReference>
<reference evidence="4 5" key="1">
    <citation type="submission" date="2022-05" db="EMBL/GenBank/DDBJ databases">
        <title>Whole genome sequences of Escherichia coli of fish isolates collected from Assam, India.</title>
        <authorList>
            <person name="Sudha S."/>
            <person name="Muneeb K.H."/>
            <person name="Rakshit O."/>
            <person name="Mendem S.K."/>
            <person name="Raisen C."/>
            <person name="Holmes M.A."/>
            <person name="Shome B.R."/>
            <person name="Sivaraman G.K."/>
        </authorList>
    </citation>
    <scope>NUCLEOTIDE SEQUENCE [LARGE SCALE GENOMIC DNA]</scope>
    <source>
        <strain evidence="4 5">278</strain>
    </source>
</reference>
<proteinExistence type="predicted"/>
<feature type="signal peptide" evidence="2">
    <location>
        <begin position="1"/>
        <end position="23"/>
    </location>
</feature>
<feature type="chain" id="PRO_5047062619" evidence="2">
    <location>
        <begin position="24"/>
        <end position="1173"/>
    </location>
</feature>
<accession>A0ABU6EDU9</accession>
<comment type="caution">
    <text evidence="4">The sequence shown here is derived from an EMBL/GenBank/DDBJ whole genome shotgun (WGS) entry which is preliminary data.</text>
</comment>
<dbReference type="SUPFAM" id="SSF82171">
    <property type="entry name" value="DPP6 N-terminal domain-like"/>
    <property type="match status" value="1"/>
</dbReference>
<keyword evidence="2" id="KW-0732">Signal</keyword>
<keyword evidence="5" id="KW-1185">Reference proteome</keyword>
<dbReference type="InterPro" id="IPR036709">
    <property type="entry name" value="Autotransporte_beta_dom_sf"/>
</dbReference>
<dbReference type="Proteomes" id="UP001332939">
    <property type="component" value="Unassembled WGS sequence"/>
</dbReference>
<organism evidence="4 5">
    <name type="scientific">Proteus cibi</name>
    <dbReference type="NCBI Taxonomy" id="2050966"/>
    <lineage>
        <taxon>Bacteria</taxon>
        <taxon>Pseudomonadati</taxon>
        <taxon>Pseudomonadota</taxon>
        <taxon>Gammaproteobacteria</taxon>
        <taxon>Enterobacterales</taxon>
        <taxon>Morganellaceae</taxon>
        <taxon>Proteus</taxon>
    </lineage>
</organism>
<gene>
    <name evidence="4" type="ORF">NA736_09380</name>
</gene>
<name>A0ABU6EDU9_9GAMM</name>
<evidence type="ECO:0000259" key="3">
    <source>
        <dbReference type="Pfam" id="PF03797"/>
    </source>
</evidence>
<dbReference type="EMBL" id="JAMZOO010000002">
    <property type="protein sequence ID" value="MEB6857239.1"/>
    <property type="molecule type" value="Genomic_DNA"/>
</dbReference>